<comment type="caution">
    <text evidence="3">The sequence shown here is derived from an EMBL/GenBank/DDBJ whole genome shotgun (WGS) entry which is preliminary data.</text>
</comment>
<evidence type="ECO:0000313" key="3">
    <source>
        <dbReference type="EMBL" id="PKM91486.1"/>
    </source>
</evidence>
<organism evidence="3 4">
    <name type="scientific">Candidatus Falkowbacteria bacterium HGW-Falkowbacteria-1</name>
    <dbReference type="NCBI Taxonomy" id="2013768"/>
    <lineage>
        <taxon>Bacteria</taxon>
        <taxon>Candidatus Falkowiibacteriota</taxon>
    </lineage>
</organism>
<comment type="similarity">
    <text evidence="1">Belongs to the UPF0213 family.</text>
</comment>
<keyword evidence="3" id="KW-0540">Nuclease</keyword>
<dbReference type="PROSITE" id="PS50164">
    <property type="entry name" value="GIY_YIG"/>
    <property type="match status" value="1"/>
</dbReference>
<dbReference type="PANTHER" id="PTHR34477:SF1">
    <property type="entry name" value="UPF0213 PROTEIN YHBQ"/>
    <property type="match status" value="1"/>
</dbReference>
<proteinExistence type="inferred from homology"/>
<dbReference type="SMART" id="SM00465">
    <property type="entry name" value="GIYc"/>
    <property type="match status" value="1"/>
</dbReference>
<feature type="domain" description="GIY-YIG" evidence="2">
    <location>
        <begin position="2"/>
        <end position="82"/>
    </location>
</feature>
<dbReference type="GO" id="GO:0004519">
    <property type="term" value="F:endonuclease activity"/>
    <property type="evidence" value="ECO:0007669"/>
    <property type="project" value="UniProtKB-KW"/>
</dbReference>
<evidence type="ECO:0000313" key="4">
    <source>
        <dbReference type="Proteomes" id="UP000233517"/>
    </source>
</evidence>
<accession>A0A2N2E9X8</accession>
<dbReference type="Pfam" id="PF01541">
    <property type="entry name" value="GIY-YIG"/>
    <property type="match status" value="1"/>
</dbReference>
<keyword evidence="3" id="KW-0255">Endonuclease</keyword>
<evidence type="ECO:0000259" key="2">
    <source>
        <dbReference type="PROSITE" id="PS50164"/>
    </source>
</evidence>
<dbReference type="CDD" id="cd10456">
    <property type="entry name" value="GIY-YIG_UPF0213"/>
    <property type="match status" value="1"/>
</dbReference>
<dbReference type="Proteomes" id="UP000233517">
    <property type="component" value="Unassembled WGS sequence"/>
</dbReference>
<dbReference type="SUPFAM" id="SSF82771">
    <property type="entry name" value="GIY-YIG endonuclease"/>
    <property type="match status" value="1"/>
</dbReference>
<sequence>MKPYYLYILKCSDGSLYTGITTDIERRLKEHNNSKKGAKYTAYRRPLELIYQKEFKNRSEALIEEAKIKKLKKEQKKILYNLKNFL</sequence>
<dbReference type="Gene3D" id="3.40.1440.10">
    <property type="entry name" value="GIY-YIG endonuclease"/>
    <property type="match status" value="1"/>
</dbReference>
<dbReference type="PANTHER" id="PTHR34477">
    <property type="entry name" value="UPF0213 PROTEIN YHBQ"/>
    <property type="match status" value="1"/>
</dbReference>
<name>A0A2N2E9X8_9BACT</name>
<gene>
    <name evidence="3" type="ORF">CVU82_02725</name>
</gene>
<dbReference type="InterPro" id="IPR035901">
    <property type="entry name" value="GIY-YIG_endonuc_sf"/>
</dbReference>
<evidence type="ECO:0000256" key="1">
    <source>
        <dbReference type="ARBA" id="ARBA00007435"/>
    </source>
</evidence>
<reference evidence="3 4" key="1">
    <citation type="journal article" date="2017" name="ISME J.">
        <title>Potential for microbial H2 and metal transformations associated with novel bacteria and archaea in deep terrestrial subsurface sediments.</title>
        <authorList>
            <person name="Hernsdorf A.W."/>
            <person name="Amano Y."/>
            <person name="Miyakawa K."/>
            <person name="Ise K."/>
            <person name="Suzuki Y."/>
            <person name="Anantharaman K."/>
            <person name="Probst A."/>
            <person name="Burstein D."/>
            <person name="Thomas B.C."/>
            <person name="Banfield J.F."/>
        </authorList>
    </citation>
    <scope>NUCLEOTIDE SEQUENCE [LARGE SCALE GENOMIC DNA]</scope>
    <source>
        <strain evidence="3">HGW-Falkowbacteria-1</strain>
    </source>
</reference>
<dbReference type="InterPro" id="IPR000305">
    <property type="entry name" value="GIY-YIG_endonuc"/>
</dbReference>
<protein>
    <submittedName>
        <fullName evidence="3">Endonuclease</fullName>
    </submittedName>
</protein>
<keyword evidence="3" id="KW-0378">Hydrolase</keyword>
<dbReference type="AlphaFoldDB" id="A0A2N2E9X8"/>
<dbReference type="EMBL" id="PHAI01000002">
    <property type="protein sequence ID" value="PKM91486.1"/>
    <property type="molecule type" value="Genomic_DNA"/>
</dbReference>
<dbReference type="InterPro" id="IPR050190">
    <property type="entry name" value="UPF0213_domain"/>
</dbReference>